<dbReference type="GO" id="GO:0016787">
    <property type="term" value="F:hydrolase activity"/>
    <property type="evidence" value="ECO:0007669"/>
    <property type="project" value="UniProtKB-KW"/>
</dbReference>
<name>A0ABV8TV27_9ACTN</name>
<dbReference type="SUPFAM" id="SSF56784">
    <property type="entry name" value="HAD-like"/>
    <property type="match status" value="1"/>
</dbReference>
<dbReference type="Proteomes" id="UP001595823">
    <property type="component" value="Unassembled WGS sequence"/>
</dbReference>
<keyword evidence="1" id="KW-0378">Hydrolase</keyword>
<proteinExistence type="predicted"/>
<evidence type="ECO:0000313" key="2">
    <source>
        <dbReference type="Proteomes" id="UP001595823"/>
    </source>
</evidence>
<accession>A0ABV8TV27</accession>
<keyword evidence="2" id="KW-1185">Reference proteome</keyword>
<dbReference type="EMBL" id="JBHSDK010000008">
    <property type="protein sequence ID" value="MFC4334649.1"/>
    <property type="molecule type" value="Genomic_DNA"/>
</dbReference>
<dbReference type="InterPro" id="IPR023214">
    <property type="entry name" value="HAD_sf"/>
</dbReference>
<reference evidence="2" key="1">
    <citation type="journal article" date="2019" name="Int. J. Syst. Evol. Microbiol.">
        <title>The Global Catalogue of Microorganisms (GCM) 10K type strain sequencing project: providing services to taxonomists for standard genome sequencing and annotation.</title>
        <authorList>
            <consortium name="The Broad Institute Genomics Platform"/>
            <consortium name="The Broad Institute Genome Sequencing Center for Infectious Disease"/>
            <person name="Wu L."/>
            <person name="Ma J."/>
        </authorList>
    </citation>
    <scope>NUCLEOTIDE SEQUENCE [LARGE SCALE GENOMIC DNA]</scope>
    <source>
        <strain evidence="2">IBRC-M 10908</strain>
    </source>
</reference>
<dbReference type="InterPro" id="IPR036412">
    <property type="entry name" value="HAD-like_sf"/>
</dbReference>
<organism evidence="1 2">
    <name type="scientific">Salininema proteolyticum</name>
    <dbReference type="NCBI Taxonomy" id="1607685"/>
    <lineage>
        <taxon>Bacteria</taxon>
        <taxon>Bacillati</taxon>
        <taxon>Actinomycetota</taxon>
        <taxon>Actinomycetes</taxon>
        <taxon>Glycomycetales</taxon>
        <taxon>Glycomycetaceae</taxon>
        <taxon>Salininema</taxon>
    </lineage>
</organism>
<dbReference type="RefSeq" id="WP_380618556.1">
    <property type="nucleotide sequence ID" value="NZ_JBHSDK010000008.1"/>
</dbReference>
<evidence type="ECO:0000313" key="1">
    <source>
        <dbReference type="EMBL" id="MFC4334649.1"/>
    </source>
</evidence>
<gene>
    <name evidence="1" type="ORF">ACFPET_05500</name>
</gene>
<dbReference type="Gene3D" id="3.40.50.1000">
    <property type="entry name" value="HAD superfamily/HAD-like"/>
    <property type="match status" value="1"/>
</dbReference>
<sequence length="230" mass="25167">MTPEATLILDFDGTVCLGHDPVRDYARRVTSLLDRTAADQFRKVFNAFLDGRPMTASTFDAYDPYHVVTILARENGVGDAERRSIFADVREKLGRGEYAVRTPAKFDQLIFSLPKTVEVVLATQAPATGMDGALDHLGLDGLFDEVHYDAGKPEGIGAMIDKRLGDMEPSQILCVGDIPANDLAAAVERGCPTAYIDHFGRPWSKASVSARDLADLYRFIDKWALAATTV</sequence>
<comment type="caution">
    <text evidence="1">The sequence shown here is derived from an EMBL/GenBank/DDBJ whole genome shotgun (WGS) entry which is preliminary data.</text>
</comment>
<protein>
    <submittedName>
        <fullName evidence="1">HAD family hydrolase</fullName>
        <ecNumber evidence="1">3.1.3.-</ecNumber>
    </submittedName>
</protein>
<dbReference type="EC" id="3.1.3.-" evidence="1"/>